<organism evidence="3 4">
    <name type="scientific">Acidilutibacter cellobiosedens</name>
    <dbReference type="NCBI Taxonomy" id="2507161"/>
    <lineage>
        <taxon>Bacteria</taxon>
        <taxon>Bacillati</taxon>
        <taxon>Bacillota</taxon>
        <taxon>Tissierellia</taxon>
        <taxon>Tissierellales</taxon>
        <taxon>Acidilutibacteraceae</taxon>
        <taxon>Acidilutibacter</taxon>
    </lineage>
</organism>
<evidence type="ECO:0000256" key="2">
    <source>
        <dbReference type="PIRSR" id="PIRSR015853-2"/>
    </source>
</evidence>
<dbReference type="KEGG" id="spoa:EQM13_04420"/>
<dbReference type="Pfam" id="PF04951">
    <property type="entry name" value="Peptidase_M55"/>
    <property type="match status" value="1"/>
</dbReference>
<name>A0A410QA57_9FIRM</name>
<dbReference type="GO" id="GO:0046872">
    <property type="term" value="F:metal ion binding"/>
    <property type="evidence" value="ECO:0007669"/>
    <property type="project" value="UniProtKB-KW"/>
</dbReference>
<feature type="active site" description="Nucleophile" evidence="1">
    <location>
        <position position="119"/>
    </location>
</feature>
<feature type="binding site" evidence="2">
    <location>
        <position position="60"/>
    </location>
    <ligand>
        <name>Zn(2+)</name>
        <dbReference type="ChEBI" id="CHEBI:29105"/>
        <label>2</label>
    </ligand>
</feature>
<feature type="binding site" evidence="2">
    <location>
        <position position="138"/>
    </location>
    <ligand>
        <name>Zn(2+)</name>
        <dbReference type="ChEBI" id="CHEBI:29105"/>
        <label>2</label>
    </ligand>
</feature>
<feature type="binding site" evidence="2">
    <location>
        <position position="8"/>
    </location>
    <ligand>
        <name>Zn(2+)</name>
        <dbReference type="ChEBI" id="CHEBI:29105"/>
        <label>2</label>
    </ligand>
</feature>
<reference evidence="4" key="1">
    <citation type="submission" date="2019-01" db="EMBL/GenBank/DDBJ databases">
        <title>Draft genomes of a novel of Sporanaerobacter strains.</title>
        <authorList>
            <person name="Ma S."/>
        </authorList>
    </citation>
    <scope>NUCLEOTIDE SEQUENCE [LARGE SCALE GENOMIC DNA]</scope>
    <source>
        <strain evidence="4">NJN-17</strain>
    </source>
</reference>
<dbReference type="InterPro" id="IPR007035">
    <property type="entry name" value="Peptidase_M55"/>
</dbReference>
<dbReference type="PIRSF" id="PIRSF015853">
    <property type="entry name" value="Pep_DppA"/>
    <property type="match status" value="1"/>
</dbReference>
<feature type="binding site" evidence="2">
    <location>
        <position position="10"/>
    </location>
    <ligand>
        <name>Zn(2+)</name>
        <dbReference type="ChEBI" id="CHEBI:29105"/>
        <label>1</label>
    </ligand>
</feature>
<dbReference type="RefSeq" id="WP_071140295.1">
    <property type="nucleotide sequence ID" value="NZ_CP035282.1"/>
</dbReference>
<keyword evidence="2" id="KW-0479">Metal-binding</keyword>
<feature type="binding site" evidence="2">
    <location>
        <position position="8"/>
    </location>
    <ligand>
        <name>Zn(2+)</name>
        <dbReference type="ChEBI" id="CHEBI:29105"/>
        <label>1</label>
    </ligand>
</feature>
<protein>
    <submittedName>
        <fullName evidence="3">Amino acid amidase</fullName>
    </submittedName>
</protein>
<evidence type="ECO:0000256" key="1">
    <source>
        <dbReference type="PIRSR" id="PIRSR015853-1"/>
    </source>
</evidence>
<keyword evidence="4" id="KW-1185">Reference proteome</keyword>
<dbReference type="EMBL" id="CP035282">
    <property type="protein sequence ID" value="QAT60875.1"/>
    <property type="molecule type" value="Genomic_DNA"/>
</dbReference>
<dbReference type="CDD" id="cd08770">
    <property type="entry name" value="DAP_dppA_3"/>
    <property type="match status" value="1"/>
</dbReference>
<keyword evidence="2" id="KW-0862">Zinc</keyword>
<gene>
    <name evidence="3" type="ORF">EQM13_04420</name>
</gene>
<sequence>MKIFISADIEGTTGIAHWSETEKSEKDYQYFQEQMNREVRAACEGAIESGANEIWIKDAHDSGRNIEPNKMPRNADLKIIRGWSGHPLSMIQELNETFDAIIFTGYHSWGGSDGNPLAHTMNTSSVNMIKINGEYCSEFMLHGYGAAYLKVPVAFLSGDKELCREVNRINENIATVGVNEGVGNSSISIHPDMAVELIKKGVSKSLKKDLSKNIIQLPDKFKLEVDYTTHGKAYKSSFYPGARLVSPKKVVFETEDYFEIMRAAMFIL</sequence>
<proteinExistence type="predicted"/>
<dbReference type="InterPro" id="IPR036177">
    <property type="entry name" value="Peptidase_M55_sf"/>
</dbReference>
<dbReference type="SUPFAM" id="SSF63992">
    <property type="entry name" value="Dipeptide transport protein"/>
    <property type="match status" value="1"/>
</dbReference>
<dbReference type="Gene3D" id="3.30.1360.130">
    <property type="entry name" value="Dipeptide transport protein"/>
    <property type="match status" value="1"/>
</dbReference>
<evidence type="ECO:0000313" key="4">
    <source>
        <dbReference type="Proteomes" id="UP000287969"/>
    </source>
</evidence>
<dbReference type="InterPro" id="IPR027476">
    <property type="entry name" value="DppA_N"/>
</dbReference>
<dbReference type="AlphaFoldDB" id="A0A410QA57"/>
<evidence type="ECO:0000313" key="3">
    <source>
        <dbReference type="EMBL" id="QAT60875.1"/>
    </source>
</evidence>
<accession>A0A410QA57</accession>
<feature type="binding site" evidence="2">
    <location>
        <position position="107"/>
    </location>
    <ligand>
        <name>Zn(2+)</name>
        <dbReference type="ChEBI" id="CHEBI:29105"/>
        <label>2</label>
    </ligand>
</feature>
<dbReference type="Gene3D" id="3.40.50.10780">
    <property type="entry name" value="Dipeptide transport protein"/>
    <property type="match status" value="1"/>
</dbReference>
<dbReference type="Proteomes" id="UP000287969">
    <property type="component" value="Chromosome"/>
</dbReference>
<dbReference type="OrthoDB" id="9785420at2"/>